<sequence length="466" mass="48382">MTYYYVVTAVNAAGVEVTSNEANARVTYEDSNKSSGNSSSTPSGSSGGTVTAPTNDSSIRVTPLSEKRADGTTVARVIVDAAALSKALDSLLAAGSSTAEPKIRIEAEVKETAATVEIPASSVSDAQGKVPAAVLSIKLDNVTYSLPVKLIDVKELAKGLGADVKDAKVIISIEKVTGASAAGLESKAKENGLKLLNNGVDFKITVEANGKSTSINDFGSTYVERTLEIPNTVDPNKVTAVLYNPATGKLIFVPAIIKVNGGVTDVTIKRPGNSIYAIVESGKTFADLNGHWAKSDIDLLASKLVVDGTTATSFAPQNPITRAEFATLLTRALGLNEGNSTAYSDVSANDWYAGSVSAASKAGLVTGFEDGSFRPSANITREQMAVMVSRAIGLAGKKVDSDAKALAVFTDSKAINSWASSAVAQSVNAGIINGKSADAFMPDEHASRAEAAVMLKRLLQFVEFMN</sequence>
<evidence type="ECO:0000313" key="3">
    <source>
        <dbReference type="EMBL" id="MCR8632613.1"/>
    </source>
</evidence>
<evidence type="ECO:0000259" key="2">
    <source>
        <dbReference type="PROSITE" id="PS51272"/>
    </source>
</evidence>
<feature type="region of interest" description="Disordered" evidence="1">
    <location>
        <begin position="27"/>
        <end position="66"/>
    </location>
</feature>
<evidence type="ECO:0000256" key="1">
    <source>
        <dbReference type="SAM" id="MobiDB-lite"/>
    </source>
</evidence>
<dbReference type="PANTHER" id="PTHR43308:SF5">
    <property type="entry name" value="S-LAYER PROTEIN _ PEPTIDOGLYCAN ENDO-BETA-N-ACETYLGLUCOSAMINIDASE"/>
    <property type="match status" value="1"/>
</dbReference>
<feature type="domain" description="SLH" evidence="2">
    <location>
        <begin position="406"/>
        <end position="466"/>
    </location>
</feature>
<dbReference type="PANTHER" id="PTHR43308">
    <property type="entry name" value="OUTER MEMBRANE PROTEIN ALPHA-RELATED"/>
    <property type="match status" value="1"/>
</dbReference>
<gene>
    <name evidence="3" type="ORF">NV381_15520</name>
</gene>
<dbReference type="Pfam" id="PF00395">
    <property type="entry name" value="SLH"/>
    <property type="match status" value="3"/>
</dbReference>
<feature type="domain" description="SLH" evidence="2">
    <location>
        <begin position="280"/>
        <end position="338"/>
    </location>
</feature>
<dbReference type="EMBL" id="JANQBD010000010">
    <property type="protein sequence ID" value="MCR8632613.1"/>
    <property type="molecule type" value="Genomic_DNA"/>
</dbReference>
<dbReference type="InterPro" id="IPR001119">
    <property type="entry name" value="SLH_dom"/>
</dbReference>
<feature type="compositionally biased region" description="Low complexity" evidence="1">
    <location>
        <begin position="33"/>
        <end position="44"/>
    </location>
</feature>
<dbReference type="Proteomes" id="UP001300012">
    <property type="component" value="Unassembled WGS sequence"/>
</dbReference>
<evidence type="ECO:0000313" key="4">
    <source>
        <dbReference type="Proteomes" id="UP001300012"/>
    </source>
</evidence>
<dbReference type="InterPro" id="IPR051465">
    <property type="entry name" value="Cell_Envelope_Struct_Comp"/>
</dbReference>
<feature type="domain" description="SLH" evidence="2">
    <location>
        <begin position="339"/>
        <end position="402"/>
    </location>
</feature>
<dbReference type="PROSITE" id="PS51272">
    <property type="entry name" value="SLH"/>
    <property type="match status" value="3"/>
</dbReference>
<feature type="compositionally biased region" description="Polar residues" evidence="1">
    <location>
        <begin position="51"/>
        <end position="60"/>
    </location>
</feature>
<keyword evidence="4" id="KW-1185">Reference proteome</keyword>
<dbReference type="RefSeq" id="WP_258214272.1">
    <property type="nucleotide sequence ID" value="NZ_JANQBD010000010.1"/>
</dbReference>
<name>A0ABT1YHE9_9BACL</name>
<reference evidence="3 4" key="1">
    <citation type="submission" date="2022-08" db="EMBL/GenBank/DDBJ databases">
        <title>Paenibacillus endoradicis sp. nov., Paenibacillus radicibacter sp. nov and Paenibacillus pararadicis sp. nov., three cold-adapted plant growth-promoting bacteria isolated from root of Larix gmelinii in Great Khingan.</title>
        <authorList>
            <person name="Xue H."/>
        </authorList>
    </citation>
    <scope>NUCLEOTIDE SEQUENCE [LARGE SCALE GENOMIC DNA]</scope>
    <source>
        <strain evidence="3 4">N5-1-1-5</strain>
    </source>
</reference>
<comment type="caution">
    <text evidence="3">The sequence shown here is derived from an EMBL/GenBank/DDBJ whole genome shotgun (WGS) entry which is preliminary data.</text>
</comment>
<accession>A0ABT1YHE9</accession>
<protein>
    <submittedName>
        <fullName evidence="3">S-layer homology domain-containing protein</fullName>
    </submittedName>
</protein>
<proteinExistence type="predicted"/>
<organism evidence="3 4">
    <name type="scientific">Paenibacillus radicis</name>
    <name type="common">ex Xue et al. 2023</name>
    <dbReference type="NCBI Taxonomy" id="2972489"/>
    <lineage>
        <taxon>Bacteria</taxon>
        <taxon>Bacillati</taxon>
        <taxon>Bacillota</taxon>
        <taxon>Bacilli</taxon>
        <taxon>Bacillales</taxon>
        <taxon>Paenibacillaceae</taxon>
        <taxon>Paenibacillus</taxon>
    </lineage>
</organism>